<name>A0A0F9PW43_9ZZZZ</name>
<dbReference type="AlphaFoldDB" id="A0A0F9PW43"/>
<proteinExistence type="predicted"/>
<sequence>MNMDNNVLSLIQRAQLMMLSTLLIVLQARGKTAKHFVIFTNLIETLYQHHCLGLATMVVILISTTNTAKKNDPWIEVS</sequence>
<dbReference type="EMBL" id="LAZR01002523">
    <property type="protein sequence ID" value="KKN28937.1"/>
    <property type="molecule type" value="Genomic_DNA"/>
</dbReference>
<gene>
    <name evidence="1" type="ORF">LCGC14_0849080</name>
</gene>
<evidence type="ECO:0000313" key="1">
    <source>
        <dbReference type="EMBL" id="KKN28937.1"/>
    </source>
</evidence>
<reference evidence="1" key="1">
    <citation type="journal article" date="2015" name="Nature">
        <title>Complex archaea that bridge the gap between prokaryotes and eukaryotes.</title>
        <authorList>
            <person name="Spang A."/>
            <person name="Saw J.H."/>
            <person name="Jorgensen S.L."/>
            <person name="Zaremba-Niedzwiedzka K."/>
            <person name="Martijn J."/>
            <person name="Lind A.E."/>
            <person name="van Eijk R."/>
            <person name="Schleper C."/>
            <person name="Guy L."/>
            <person name="Ettema T.J."/>
        </authorList>
    </citation>
    <scope>NUCLEOTIDE SEQUENCE</scope>
</reference>
<comment type="caution">
    <text evidence="1">The sequence shown here is derived from an EMBL/GenBank/DDBJ whole genome shotgun (WGS) entry which is preliminary data.</text>
</comment>
<organism evidence="1">
    <name type="scientific">marine sediment metagenome</name>
    <dbReference type="NCBI Taxonomy" id="412755"/>
    <lineage>
        <taxon>unclassified sequences</taxon>
        <taxon>metagenomes</taxon>
        <taxon>ecological metagenomes</taxon>
    </lineage>
</organism>
<protein>
    <submittedName>
        <fullName evidence="1">Uncharacterized protein</fullName>
    </submittedName>
</protein>
<accession>A0A0F9PW43</accession>